<feature type="domain" description="Death" evidence="2">
    <location>
        <begin position="13"/>
        <end position="83"/>
    </location>
</feature>
<reference evidence="3" key="2">
    <citation type="submission" date="2021-01" db="UniProtKB">
        <authorList>
            <consortium name="EnsemblMetazoa"/>
        </authorList>
    </citation>
    <scope>IDENTIFICATION</scope>
</reference>
<dbReference type="Gene3D" id="3.40.50.300">
    <property type="entry name" value="P-loop containing nucleotide triphosphate hydrolases"/>
    <property type="match status" value="1"/>
</dbReference>
<feature type="region of interest" description="Disordered" evidence="1">
    <location>
        <begin position="88"/>
        <end position="124"/>
    </location>
</feature>
<dbReference type="GO" id="GO:0007165">
    <property type="term" value="P:signal transduction"/>
    <property type="evidence" value="ECO:0007669"/>
    <property type="project" value="InterPro"/>
</dbReference>
<dbReference type="SUPFAM" id="SSF47986">
    <property type="entry name" value="DEATH domain"/>
    <property type="match status" value="1"/>
</dbReference>
<evidence type="ECO:0000313" key="4">
    <source>
        <dbReference type="Proteomes" id="UP000007110"/>
    </source>
</evidence>
<dbReference type="PROSITE" id="PS50017">
    <property type="entry name" value="DEATH_DOMAIN"/>
    <property type="match status" value="1"/>
</dbReference>
<dbReference type="OrthoDB" id="10506307at2759"/>
<keyword evidence="4" id="KW-1185">Reference proteome</keyword>
<organism evidence="3 4">
    <name type="scientific">Strongylocentrotus purpuratus</name>
    <name type="common">Purple sea urchin</name>
    <dbReference type="NCBI Taxonomy" id="7668"/>
    <lineage>
        <taxon>Eukaryota</taxon>
        <taxon>Metazoa</taxon>
        <taxon>Echinodermata</taxon>
        <taxon>Eleutherozoa</taxon>
        <taxon>Echinozoa</taxon>
        <taxon>Echinoidea</taxon>
        <taxon>Euechinoidea</taxon>
        <taxon>Echinacea</taxon>
        <taxon>Camarodonta</taxon>
        <taxon>Echinidea</taxon>
        <taxon>Strongylocentrotidae</taxon>
        <taxon>Strongylocentrotus</taxon>
    </lineage>
</organism>
<feature type="region of interest" description="Disordered" evidence="1">
    <location>
        <begin position="169"/>
        <end position="188"/>
    </location>
</feature>
<dbReference type="PANTHER" id="PTHR46312:SF2">
    <property type="entry name" value="NUCLEOTIDE-BINDING OLIGOMERIZATION DOMAIN-CONTAINING PROTEIN 2-LIKE"/>
    <property type="match status" value="1"/>
</dbReference>
<name>A0A7M7NTQ3_STRPU</name>
<dbReference type="EnsemblMetazoa" id="XM_030984972">
    <property type="protein sequence ID" value="XP_030840832"/>
    <property type="gene ID" value="LOC100893764"/>
</dbReference>
<dbReference type="Proteomes" id="UP000007110">
    <property type="component" value="Unassembled WGS sequence"/>
</dbReference>
<dbReference type="InterPro" id="IPR000488">
    <property type="entry name" value="Death_dom"/>
</dbReference>
<dbReference type="CDD" id="cd01670">
    <property type="entry name" value="Death"/>
    <property type="match status" value="1"/>
</dbReference>
<dbReference type="OMA" id="WATQNTA"/>
<dbReference type="InParanoid" id="A0A7M7NTQ3"/>
<protein>
    <recommendedName>
        <fullName evidence="2">Death domain-containing protein</fullName>
    </recommendedName>
</protein>
<dbReference type="KEGG" id="spu:100893764"/>
<evidence type="ECO:0000313" key="3">
    <source>
        <dbReference type="EnsemblMetazoa" id="XP_030840832"/>
    </source>
</evidence>
<accession>A0A7M7NTQ3</accession>
<reference evidence="4" key="1">
    <citation type="submission" date="2015-02" db="EMBL/GenBank/DDBJ databases">
        <title>Genome sequencing for Strongylocentrotus purpuratus.</title>
        <authorList>
            <person name="Murali S."/>
            <person name="Liu Y."/>
            <person name="Vee V."/>
            <person name="English A."/>
            <person name="Wang M."/>
            <person name="Skinner E."/>
            <person name="Han Y."/>
            <person name="Muzny D.M."/>
            <person name="Worley K.C."/>
            <person name="Gibbs R.A."/>
        </authorList>
    </citation>
    <scope>NUCLEOTIDE SEQUENCE</scope>
</reference>
<dbReference type="Gene3D" id="1.10.533.10">
    <property type="entry name" value="Death Domain, Fas"/>
    <property type="match status" value="1"/>
</dbReference>
<dbReference type="PANTHER" id="PTHR46312">
    <property type="entry name" value="NACHT DOMAIN-CONTAINING PROTEIN"/>
    <property type="match status" value="1"/>
</dbReference>
<proteinExistence type="predicted"/>
<dbReference type="InterPro" id="IPR011029">
    <property type="entry name" value="DEATH-like_dom_sf"/>
</dbReference>
<feature type="compositionally biased region" description="Basic and acidic residues" evidence="1">
    <location>
        <begin position="110"/>
        <end position="124"/>
    </location>
</feature>
<dbReference type="RefSeq" id="XP_030840832.1">
    <property type="nucleotide sequence ID" value="XM_030984972.1"/>
</dbReference>
<evidence type="ECO:0000256" key="1">
    <source>
        <dbReference type="SAM" id="MobiDB-lite"/>
    </source>
</evidence>
<dbReference type="GeneID" id="100893764"/>
<evidence type="ECO:0000259" key="2">
    <source>
        <dbReference type="PROSITE" id="PS50017"/>
    </source>
</evidence>
<sequence length="340" mass="38653">MAERIGVSTPLTKLALKLGLKMEDAERFTAMNRMNGQVSTEGTMRMLHTWKNKTLVNKQWATLEAALIDADLAGIADKFSSMVEEKARKVPRSSMGLRSKLVDPDGDEEEPRREELPDKMREKQRRELTEELRELRVIGMIEVLERIYTDPARFTDGILLQKRDFQPGLKRRDRSSSSFSPMENSRHDIFSSPMARNHWRRVIVSGSNTAKLTALCRSLSNDWATQNTASGILSEQQHLFELSANDIKPKQTIESAIKHQLFSDLDEVDEALIRQLLKDMPQAITILIDGFNGKNCGDSIMDVLSGRTLQEVTVMVTTRPRSAKRLDLMAPGVYDRIDMY</sequence>
<dbReference type="InterPro" id="IPR027417">
    <property type="entry name" value="P-loop_NTPase"/>
</dbReference>
<dbReference type="AlphaFoldDB" id="A0A7M7NTQ3"/>